<dbReference type="InterPro" id="IPR026960">
    <property type="entry name" value="RVT-Znf"/>
</dbReference>
<dbReference type="InterPro" id="IPR012337">
    <property type="entry name" value="RNaseH-like_sf"/>
</dbReference>
<dbReference type="SUPFAM" id="SSF56672">
    <property type="entry name" value="DNA/RNA polymerases"/>
    <property type="match status" value="1"/>
</dbReference>
<reference evidence="5" key="1">
    <citation type="submission" date="2018-02" db="EMBL/GenBank/DDBJ databases">
        <authorList>
            <person name="Cohen D.B."/>
            <person name="Kent A.D."/>
        </authorList>
    </citation>
    <scope>NUCLEOTIDE SEQUENCE</scope>
</reference>
<proteinExistence type="predicted"/>
<feature type="compositionally biased region" description="Basic and acidic residues" evidence="2">
    <location>
        <begin position="412"/>
        <end position="426"/>
    </location>
</feature>
<keyword evidence="1" id="KW-0479">Metal-binding</keyword>
<dbReference type="InterPro" id="IPR036691">
    <property type="entry name" value="Endo/exonu/phosph_ase_sf"/>
</dbReference>
<feature type="domain" description="CCHC-type" evidence="3">
    <location>
        <begin position="223"/>
        <end position="238"/>
    </location>
</feature>
<dbReference type="GO" id="GO:0003676">
    <property type="term" value="F:nucleic acid binding"/>
    <property type="evidence" value="ECO:0007669"/>
    <property type="project" value="InterPro"/>
</dbReference>
<feature type="region of interest" description="Disordered" evidence="2">
    <location>
        <begin position="239"/>
        <end position="434"/>
    </location>
</feature>
<accession>A0A2N9FTT3</accession>
<dbReference type="EMBL" id="OIVN01001158">
    <property type="protein sequence ID" value="SPC90575.1"/>
    <property type="molecule type" value="Genomic_DNA"/>
</dbReference>
<dbReference type="GO" id="GO:0008270">
    <property type="term" value="F:zinc ion binding"/>
    <property type="evidence" value="ECO:0007669"/>
    <property type="project" value="UniProtKB-KW"/>
</dbReference>
<dbReference type="InterPro" id="IPR000477">
    <property type="entry name" value="RT_dom"/>
</dbReference>
<feature type="compositionally biased region" description="Basic and acidic residues" evidence="2">
    <location>
        <begin position="9"/>
        <end position="18"/>
    </location>
</feature>
<dbReference type="GO" id="GO:0004523">
    <property type="term" value="F:RNA-DNA hybrid ribonuclease activity"/>
    <property type="evidence" value="ECO:0007669"/>
    <property type="project" value="InterPro"/>
</dbReference>
<evidence type="ECO:0000256" key="2">
    <source>
        <dbReference type="SAM" id="MobiDB-lite"/>
    </source>
</evidence>
<keyword evidence="1" id="KW-0862">Zinc</keyword>
<protein>
    <recommendedName>
        <fullName evidence="6">CCHC-type domain-containing protein</fullName>
    </recommendedName>
</protein>
<keyword evidence="1" id="KW-0863">Zinc-finger</keyword>
<dbReference type="Pfam" id="PF13966">
    <property type="entry name" value="zf-RVT"/>
    <property type="match status" value="1"/>
</dbReference>
<dbReference type="CDD" id="cd01650">
    <property type="entry name" value="RT_nLTR_like"/>
    <property type="match status" value="1"/>
</dbReference>
<dbReference type="SUPFAM" id="SSF53098">
    <property type="entry name" value="Ribonuclease H-like"/>
    <property type="match status" value="1"/>
</dbReference>
<dbReference type="SUPFAM" id="SSF56219">
    <property type="entry name" value="DNase I-like"/>
    <property type="match status" value="1"/>
</dbReference>
<feature type="region of interest" description="Disordered" evidence="2">
    <location>
        <begin position="1"/>
        <end position="46"/>
    </location>
</feature>
<evidence type="ECO:0000256" key="1">
    <source>
        <dbReference type="PROSITE-ProRule" id="PRU00047"/>
    </source>
</evidence>
<dbReference type="Gene3D" id="3.30.420.10">
    <property type="entry name" value="Ribonuclease H-like superfamily/Ribonuclease H"/>
    <property type="match status" value="1"/>
</dbReference>
<feature type="compositionally biased region" description="Polar residues" evidence="2">
    <location>
        <begin position="358"/>
        <end position="381"/>
    </location>
</feature>
<dbReference type="InterPro" id="IPR002156">
    <property type="entry name" value="RNaseH_domain"/>
</dbReference>
<dbReference type="InterPro" id="IPR040256">
    <property type="entry name" value="At4g02000-like"/>
</dbReference>
<dbReference type="Pfam" id="PF14111">
    <property type="entry name" value="DUF4283"/>
    <property type="match status" value="1"/>
</dbReference>
<feature type="domain" description="Reverse transcriptase" evidence="4">
    <location>
        <begin position="946"/>
        <end position="1207"/>
    </location>
</feature>
<dbReference type="InterPro" id="IPR001878">
    <property type="entry name" value="Znf_CCHC"/>
</dbReference>
<name>A0A2N9FTT3_FAGSY</name>
<organism evidence="5">
    <name type="scientific">Fagus sylvatica</name>
    <name type="common">Beechnut</name>
    <dbReference type="NCBI Taxonomy" id="28930"/>
    <lineage>
        <taxon>Eukaryota</taxon>
        <taxon>Viridiplantae</taxon>
        <taxon>Streptophyta</taxon>
        <taxon>Embryophyta</taxon>
        <taxon>Tracheophyta</taxon>
        <taxon>Spermatophyta</taxon>
        <taxon>Magnoliopsida</taxon>
        <taxon>eudicotyledons</taxon>
        <taxon>Gunneridae</taxon>
        <taxon>Pentapetalae</taxon>
        <taxon>rosids</taxon>
        <taxon>fabids</taxon>
        <taxon>Fagales</taxon>
        <taxon>Fagaceae</taxon>
        <taxon>Fagus</taxon>
    </lineage>
</organism>
<dbReference type="InterPro" id="IPR025558">
    <property type="entry name" value="DUF4283"/>
</dbReference>
<evidence type="ECO:0000259" key="3">
    <source>
        <dbReference type="PROSITE" id="PS50158"/>
    </source>
</evidence>
<dbReference type="PANTHER" id="PTHR31286">
    <property type="entry name" value="GLYCINE-RICH CELL WALL STRUCTURAL PROTEIN 1.8-LIKE"/>
    <property type="match status" value="1"/>
</dbReference>
<evidence type="ECO:0008006" key="6">
    <source>
        <dbReference type="Google" id="ProtNLM"/>
    </source>
</evidence>
<gene>
    <name evidence="5" type="ORF">FSB_LOCUS18457</name>
</gene>
<dbReference type="InterPro" id="IPR044730">
    <property type="entry name" value="RNase_H-like_dom_plant"/>
</dbReference>
<feature type="region of interest" description="Disordered" evidence="2">
    <location>
        <begin position="511"/>
        <end position="534"/>
    </location>
</feature>
<evidence type="ECO:0000259" key="4">
    <source>
        <dbReference type="PROSITE" id="PS50878"/>
    </source>
</evidence>
<evidence type="ECO:0000313" key="5">
    <source>
        <dbReference type="EMBL" id="SPC90575.1"/>
    </source>
</evidence>
<feature type="compositionally biased region" description="Low complexity" evidence="2">
    <location>
        <begin position="338"/>
        <end position="357"/>
    </location>
</feature>
<dbReference type="InterPro" id="IPR043502">
    <property type="entry name" value="DNA/RNA_pol_sf"/>
</dbReference>
<sequence length="1717" mass="192951">MSEQNRNSGNEKENARSLEDEDSVRRSTKKKKDSHPTMGNEDGAGWGLISPEGFKAGMSYRDSLLGELPGAYEQAFFGLKSLWKPTEGFSCVDLGLGFFLVKLDLVDDFDRILKGGPWFIGEHFLSLRPWVPDFRPSEASVNTVAVWVRLPELPVEYYDKESLLLIGHALGPVLRVDFNTASSARGRFARLCIQLDLDKPLIKTVHVGRVRQDVIYEGIGLLCFHCGRIGHKLDRCPERGGTTPLSPTVPVPPGTPSLTTLPEKDAASNFGPWMLVTRRKRQTKPSPDTFARSGEVNSVVTLAPGRATHTNKGGGASTSIQDTTKQAGSSQFRWKSRQSPIPSPSSIQSQPNSVQSNLTLKPTPSSNLAPPISNPSNSLTLRPQKPLFKDHHKPNGASTPTVVPRSTCLDNSSERQSRASGRRDYRANSSGPASHLGLCTEEALSIISGAKIVSISGGGSLSNSSRMVLREESSSLNTHQPGLGRQSSFSGTYLDCQMCPRILNDHQELRDERNKLSSVPTQPEGSEEQTRLGGTRATDLAKSFPFDGFLCFQTIGFAGGIWILWKTDVVEINHLCSTEQEIHTSVKVFGSNSSWLLSAIYASPRRSERRMLWQNLSTVAGLHSLPWVMVGDFNDITSSDEKWGGNIPNASRISEYCDCMNNCNMIDLGFSGPKFTWTNEAFVSHLTRTHSDHWPILLSLSPENNCNIPRPFRFESMWLSYPEFFTVVNNAWSDTNVNLPVHVNTFTDLVLSWNRHTFGNIFQRKKRILVRISGAQEALANHPSSSLVRLEKSLREEFNSILNLEEDFWALKSRVSWVVEGDRNTKFFHTSTIVCRRFNRISRLKNSMGEWVENRDQLMDLIQMGFSTLFSTSHLSSYRLNAPPNAPRLSDLEAQTLDAPLSIEEIKSSLWSLKPFKAPGPDELHPGFFQRCWHIVSDSVVKEVSQIFNYGKMPHYLNQTLISLIPKCPGPESLTQFRPISLCNTIYKIVTKAIVARIRPLLSNLISPFQAAFVPGRRGIDNVIIAQELIHSLHKKKGLLGSLVVKIDLKKAYDRLEWSFIREVLLFFHFPSHLISLIMDCVFSSTISILFNGGRMDEFSPSRGIRQGDPLSPYLFILCMEYLSLRIFEACENKNWKSIKASRSGPSFSHLFFADDLLLFADGSETCCRTIIAVLDDLCFVGFWGFPALRILVDTLASPCGPMSVTSSLPAYYMQNTALPSRICNDLDRLNRNFLWGSTSESKKMHLVGWDKVCRPKRDGGLGLYATKPRNKALLAKLNWRLHDEKDSWWARTLTTKYFPNGITFVPLPIHRGGSSNWRGLKLGHEVFRNGLRWVVNNGQHVSFWNDKWVGDHTLREMVQGPLSVEESNFRICDLIKGTSFWDFSKLSIVLPPPTCAQIKSYYLCTLSHLEDCIVWDTVDGSFSLRKAYQIACKPSYSLDNLCNPTWLWHTLTSPRIQFFLWQCYHDSVPVRSTLLHRGINLNPSCPRCSSPMESLSHVLRDCLDSTSFWNDIVPPQCSLNSFNLPFIDWLRANCTSSVIHPSSHIKWQTVFSFGLWNLWLRRNQVIFKPETSLSNTPASTLSFASEFFCLWGNGKNPKISHSITIKWLLPPFRGAWVRGFSRSIGFASSVQAELRALLDGLIMTVELNIPYLEIEMDSLVAVDLILAVHPANVFLRSIVSDCRYLQEKFEAVSIKHIYREANACADLLAKTGCACA</sequence>
<dbReference type="CDD" id="cd06222">
    <property type="entry name" value="RNase_H_like"/>
    <property type="match status" value="1"/>
</dbReference>
<feature type="compositionally biased region" description="Polar residues" evidence="2">
    <location>
        <begin position="317"/>
        <end position="333"/>
    </location>
</feature>
<dbReference type="PROSITE" id="PS50158">
    <property type="entry name" value="ZF_CCHC"/>
    <property type="match status" value="1"/>
</dbReference>
<dbReference type="PANTHER" id="PTHR31286:SF99">
    <property type="entry name" value="DUF4283 DOMAIN-CONTAINING PROTEIN"/>
    <property type="match status" value="1"/>
</dbReference>
<dbReference type="Gene3D" id="3.60.10.10">
    <property type="entry name" value="Endonuclease/exonuclease/phosphatase"/>
    <property type="match status" value="1"/>
</dbReference>
<dbReference type="Pfam" id="PF13456">
    <property type="entry name" value="RVT_3"/>
    <property type="match status" value="1"/>
</dbReference>
<dbReference type="PROSITE" id="PS50878">
    <property type="entry name" value="RT_POL"/>
    <property type="match status" value="1"/>
</dbReference>
<dbReference type="InterPro" id="IPR036397">
    <property type="entry name" value="RNaseH_sf"/>
</dbReference>
<dbReference type="Pfam" id="PF00078">
    <property type="entry name" value="RVT_1"/>
    <property type="match status" value="1"/>
</dbReference>